<feature type="transmembrane region" description="Helical" evidence="8">
    <location>
        <begin position="153"/>
        <end position="178"/>
    </location>
</feature>
<evidence type="ECO:0000313" key="10">
    <source>
        <dbReference type="Proteomes" id="UP000263689"/>
    </source>
</evidence>
<dbReference type="SUPFAM" id="SSF81345">
    <property type="entry name" value="ABC transporter involved in vitamin B12 uptake, BtuC"/>
    <property type="match status" value="1"/>
</dbReference>
<feature type="transmembrane region" description="Helical" evidence="8">
    <location>
        <begin position="92"/>
        <end position="110"/>
    </location>
</feature>
<gene>
    <name evidence="9" type="ORF">MMOS7_05220</name>
</gene>
<evidence type="ECO:0000313" key="9">
    <source>
        <dbReference type="EMBL" id="BAP62608.1"/>
    </source>
</evidence>
<feature type="transmembrane region" description="Helical" evidence="8">
    <location>
        <begin position="63"/>
        <end position="80"/>
    </location>
</feature>
<keyword evidence="6 8" id="KW-1133">Transmembrane helix</keyword>
<dbReference type="GO" id="GO:0005886">
    <property type="term" value="C:plasma membrane"/>
    <property type="evidence" value="ECO:0007669"/>
    <property type="project" value="UniProtKB-SubCell"/>
</dbReference>
<name>A0A2Z5PJH6_METMI</name>
<evidence type="ECO:0000256" key="1">
    <source>
        <dbReference type="ARBA" id="ARBA00004651"/>
    </source>
</evidence>
<keyword evidence="4" id="KW-1003">Cell membrane</keyword>
<evidence type="ECO:0000256" key="8">
    <source>
        <dbReference type="SAM" id="Phobius"/>
    </source>
</evidence>
<evidence type="ECO:0000256" key="6">
    <source>
        <dbReference type="ARBA" id="ARBA00022989"/>
    </source>
</evidence>
<comment type="similarity">
    <text evidence="2">Belongs to the binding-protein-dependent transport system permease family. FecCD subfamily.</text>
</comment>
<dbReference type="GO" id="GO:0022857">
    <property type="term" value="F:transmembrane transporter activity"/>
    <property type="evidence" value="ECO:0007669"/>
    <property type="project" value="InterPro"/>
</dbReference>
<dbReference type="InterPro" id="IPR000522">
    <property type="entry name" value="ABC_transptr_permease_BtuC"/>
</dbReference>
<dbReference type="InterPro" id="IPR037294">
    <property type="entry name" value="ABC_BtuC-like"/>
</dbReference>
<evidence type="ECO:0000256" key="3">
    <source>
        <dbReference type="ARBA" id="ARBA00022448"/>
    </source>
</evidence>
<dbReference type="Pfam" id="PF01032">
    <property type="entry name" value="FecCD"/>
    <property type="match status" value="1"/>
</dbReference>
<evidence type="ECO:0000256" key="5">
    <source>
        <dbReference type="ARBA" id="ARBA00022692"/>
    </source>
</evidence>
<organism evidence="9 10">
    <name type="scientific">Methanococcus maripaludis OS7</name>
    <dbReference type="NCBI Taxonomy" id="637915"/>
    <lineage>
        <taxon>Archaea</taxon>
        <taxon>Methanobacteriati</taxon>
        <taxon>Methanobacteriota</taxon>
        <taxon>Methanomada group</taxon>
        <taxon>Methanococci</taxon>
        <taxon>Methanococcales</taxon>
        <taxon>Methanococcaceae</taxon>
        <taxon>Methanococcus</taxon>
    </lineage>
</organism>
<keyword evidence="5 8" id="KW-0812">Transmembrane</keyword>
<evidence type="ECO:0000256" key="4">
    <source>
        <dbReference type="ARBA" id="ARBA00022475"/>
    </source>
</evidence>
<reference evidence="9 10" key="1">
    <citation type="submission" date="2009-06" db="EMBL/GenBank/DDBJ databases">
        <title>Molecular Evidence for Microbiologically Influenced Corrosion from genome of Methanogen.</title>
        <authorList>
            <person name="Ito N."/>
            <person name="Tsurumaru H."/>
            <person name="Shimizu A."/>
            <person name="Harada T."/>
            <person name="Hosoyama A."/>
            <person name="Horikawa H."/>
            <person name="Wakai S."/>
            <person name="Sasaki K."/>
            <person name="Nishijima K."/>
            <person name="Ataku H."/>
            <person name="Yamazaki J."/>
            <person name="Mise M."/>
            <person name="Yamazaki S."/>
            <person name="Tanikawa S."/>
            <person name="Harayama S."/>
            <person name="Fujita N."/>
        </authorList>
    </citation>
    <scope>NUCLEOTIDE SEQUENCE [LARGE SCALE GENOMIC DNA]</scope>
    <source>
        <strain evidence="10">OS7 ( NBRC 103642)</strain>
    </source>
</reference>
<evidence type="ECO:0000256" key="7">
    <source>
        <dbReference type="ARBA" id="ARBA00023136"/>
    </source>
</evidence>
<dbReference type="GO" id="GO:0033214">
    <property type="term" value="P:siderophore-iron import into cell"/>
    <property type="evidence" value="ECO:0007669"/>
    <property type="project" value="TreeGrafter"/>
</dbReference>
<dbReference type="GeneID" id="37875007"/>
<dbReference type="Gene3D" id="1.10.3470.10">
    <property type="entry name" value="ABC transporter involved in vitamin B12 uptake, BtuC"/>
    <property type="match status" value="1"/>
</dbReference>
<dbReference type="RefSeq" id="WP_119720709.1">
    <property type="nucleotide sequence ID" value="NZ_AP011528.1"/>
</dbReference>
<evidence type="ECO:0000256" key="2">
    <source>
        <dbReference type="ARBA" id="ARBA00007935"/>
    </source>
</evidence>
<comment type="subcellular location">
    <subcellularLocation>
        <location evidence="1">Cell membrane</location>
        <topology evidence="1">Multi-pass membrane protein</topology>
    </subcellularLocation>
</comment>
<feature type="transmembrane region" description="Helical" evidence="8">
    <location>
        <begin position="198"/>
        <end position="222"/>
    </location>
</feature>
<feature type="transmembrane region" description="Helical" evidence="8">
    <location>
        <begin position="249"/>
        <end position="282"/>
    </location>
</feature>
<keyword evidence="3" id="KW-0813">Transport</keyword>
<protein>
    <submittedName>
        <fullName evidence="9">Putative iron compound ABC transporter permease protein</fullName>
    </submittedName>
</protein>
<feature type="transmembrane region" description="Helical" evidence="8">
    <location>
        <begin position="122"/>
        <end position="141"/>
    </location>
</feature>
<dbReference type="EMBL" id="AP011528">
    <property type="protein sequence ID" value="BAP62608.1"/>
    <property type="molecule type" value="Genomic_DNA"/>
</dbReference>
<dbReference type="CDD" id="cd06550">
    <property type="entry name" value="TM_ABC_iron-siderophores_like"/>
    <property type="match status" value="1"/>
</dbReference>
<dbReference type="KEGG" id="mmao:MMOS7_05220"/>
<sequence length="348" mass="37223">MNLKKFSVLLSLSLILIGVLSYFSILEGSVKLTNENLKDYIFDGSTGNAGIDSMIKNLRMTRIVGSILVGSAIAVSGLLMQGYFRNPLADPYFMGIASGASLGVVLYTFTSVLFDLGIPHSVYGRIIAAYAGSLIAMFVVINISKVVKQISTLLICGMMISAAISGFSDILVATGSYVDGENSELAGYLSWGMGSISSLTWVQLESMAFLIIPFIILTYLFLSKNLDANLLGENYAVSVGVDTKKFRRLLVLLSCILSSTVVAFAGPIAFVGIVCPIVARLLCGTSKHFFVLPMTALTGIIFVILADILSRPGVLFQATVPLPLLCPLSLLGGPIVIISFLKSKKMRI</sequence>
<dbReference type="AlphaFoldDB" id="A0A2Z5PJH6"/>
<feature type="transmembrane region" description="Helical" evidence="8">
    <location>
        <begin position="322"/>
        <end position="341"/>
    </location>
</feature>
<accession>A0A2Z5PJH6</accession>
<proteinExistence type="inferred from homology"/>
<dbReference type="PANTHER" id="PTHR30472">
    <property type="entry name" value="FERRIC ENTEROBACTIN TRANSPORT SYSTEM PERMEASE PROTEIN"/>
    <property type="match status" value="1"/>
</dbReference>
<dbReference type="PANTHER" id="PTHR30472:SF25">
    <property type="entry name" value="ABC TRANSPORTER PERMEASE PROTEIN MJ0876-RELATED"/>
    <property type="match status" value="1"/>
</dbReference>
<keyword evidence="7 8" id="KW-0472">Membrane</keyword>
<feature type="transmembrane region" description="Helical" evidence="8">
    <location>
        <begin position="288"/>
        <end position="310"/>
    </location>
</feature>
<dbReference type="Proteomes" id="UP000263689">
    <property type="component" value="Chromosome"/>
</dbReference>